<dbReference type="RefSeq" id="WP_375558548.1">
    <property type="nucleotide sequence ID" value="NZ_JBBVGT010000003.1"/>
</dbReference>
<evidence type="ECO:0000313" key="6">
    <source>
        <dbReference type="EMBL" id="MFB5947019.1"/>
    </source>
</evidence>
<dbReference type="PANTHER" id="PTHR12358:SF54">
    <property type="entry name" value="SPHINGOSINE KINASE RELATED PROTEIN"/>
    <property type="match status" value="1"/>
</dbReference>
<feature type="domain" description="DAGKc" evidence="5">
    <location>
        <begin position="45"/>
        <end position="129"/>
    </location>
</feature>
<dbReference type="InterPro" id="IPR017438">
    <property type="entry name" value="ATP-NAD_kinase_N"/>
</dbReference>
<keyword evidence="1" id="KW-0808">Transferase</keyword>
<keyword evidence="2" id="KW-0547">Nucleotide-binding</keyword>
<dbReference type="GO" id="GO:0016301">
    <property type="term" value="F:kinase activity"/>
    <property type="evidence" value="ECO:0007669"/>
    <property type="project" value="UniProtKB-KW"/>
</dbReference>
<sequence length="299" mass="34206">MKKTLLLHNQDAGDDDYFKSELMHAIEKEGFSCTYFPIKHDDRWKEEIDQADFIIAAGGDGTIRRVVKELMKKEKQNQHIPFAILPLGTANNLSKSLNPKLGLSVEDHIKSWKTSDAKRFDFGAVYDKETVDYFLEGAGYGLFAQLINKMDSISTEHLEDADDKLRFAREELLKLVLSAEASPYYIKADKRIYNGNALLIEIMNIPSIGPNLVLSPDAQTDDGMLDIVCIQEEQRDEFAAYIKRLINDEDISWRGHSIKARRCRLVCQSRFMHVDDEASTNSKEELRIEVMDNALKIIR</sequence>
<evidence type="ECO:0000256" key="1">
    <source>
        <dbReference type="ARBA" id="ARBA00022679"/>
    </source>
</evidence>
<dbReference type="EMBL" id="JBBVGT010000003">
    <property type="protein sequence ID" value="MFB5947019.1"/>
    <property type="molecule type" value="Genomic_DNA"/>
</dbReference>
<keyword evidence="3 6" id="KW-0418">Kinase</keyword>
<dbReference type="Gene3D" id="3.40.50.10330">
    <property type="entry name" value="Probable inorganic polyphosphate/atp-NAD kinase, domain 1"/>
    <property type="match status" value="1"/>
</dbReference>
<dbReference type="Proteomes" id="UP001580928">
    <property type="component" value="Unassembled WGS sequence"/>
</dbReference>
<dbReference type="InterPro" id="IPR045540">
    <property type="entry name" value="YegS/DAGK_C"/>
</dbReference>
<evidence type="ECO:0000256" key="4">
    <source>
        <dbReference type="ARBA" id="ARBA00022840"/>
    </source>
</evidence>
<dbReference type="Gene3D" id="2.60.200.40">
    <property type="match status" value="1"/>
</dbReference>
<dbReference type="InterPro" id="IPR050187">
    <property type="entry name" value="Lipid_Phosphate_FormReg"/>
</dbReference>
<name>A0ABV5CHK3_9SPHI</name>
<dbReference type="PROSITE" id="PS50146">
    <property type="entry name" value="DAGK"/>
    <property type="match status" value="1"/>
</dbReference>
<dbReference type="PANTHER" id="PTHR12358">
    <property type="entry name" value="SPHINGOSINE KINASE"/>
    <property type="match status" value="1"/>
</dbReference>
<comment type="caution">
    <text evidence="6">The sequence shown here is derived from an EMBL/GenBank/DDBJ whole genome shotgun (WGS) entry which is preliminary data.</text>
</comment>
<dbReference type="Pfam" id="PF19279">
    <property type="entry name" value="YegS_C"/>
    <property type="match status" value="1"/>
</dbReference>
<evidence type="ECO:0000313" key="7">
    <source>
        <dbReference type="Proteomes" id="UP001580928"/>
    </source>
</evidence>
<accession>A0ABV5CHK3</accession>
<evidence type="ECO:0000256" key="2">
    <source>
        <dbReference type="ARBA" id="ARBA00022741"/>
    </source>
</evidence>
<dbReference type="Pfam" id="PF00781">
    <property type="entry name" value="DAGK_cat"/>
    <property type="match status" value="1"/>
</dbReference>
<gene>
    <name evidence="6" type="ORF">WKR92_14390</name>
</gene>
<organism evidence="6 7">
    <name type="scientific">Albibacterium profundi</name>
    <dbReference type="NCBI Taxonomy" id="3134906"/>
    <lineage>
        <taxon>Bacteria</taxon>
        <taxon>Pseudomonadati</taxon>
        <taxon>Bacteroidota</taxon>
        <taxon>Sphingobacteriia</taxon>
        <taxon>Sphingobacteriales</taxon>
        <taxon>Sphingobacteriaceae</taxon>
        <taxon>Albibacterium</taxon>
    </lineage>
</organism>
<dbReference type="SMART" id="SM00046">
    <property type="entry name" value="DAGKc"/>
    <property type="match status" value="1"/>
</dbReference>
<dbReference type="SUPFAM" id="SSF111331">
    <property type="entry name" value="NAD kinase/diacylglycerol kinase-like"/>
    <property type="match status" value="1"/>
</dbReference>
<reference evidence="6 7" key="1">
    <citation type="submission" date="2024-04" db="EMBL/GenBank/DDBJ databases">
        <title>Albibacterium profundi sp. nov., isolated from sediment of the Challenger Deep of Mariana Trench.</title>
        <authorList>
            <person name="Wang Y."/>
        </authorList>
    </citation>
    <scope>NUCLEOTIDE SEQUENCE [LARGE SCALE GENOMIC DNA]</scope>
    <source>
        <strain evidence="6 7">RHL897</strain>
    </source>
</reference>
<dbReference type="InterPro" id="IPR001206">
    <property type="entry name" value="Diacylglycerol_kinase_cat_dom"/>
</dbReference>
<protein>
    <submittedName>
        <fullName evidence="6">Diacylglycerol kinase family protein</fullName>
    </submittedName>
</protein>
<evidence type="ECO:0000259" key="5">
    <source>
        <dbReference type="PROSITE" id="PS50146"/>
    </source>
</evidence>
<proteinExistence type="predicted"/>
<dbReference type="InterPro" id="IPR016064">
    <property type="entry name" value="NAD/diacylglycerol_kinase_sf"/>
</dbReference>
<evidence type="ECO:0000256" key="3">
    <source>
        <dbReference type="ARBA" id="ARBA00022777"/>
    </source>
</evidence>
<keyword evidence="4" id="KW-0067">ATP-binding</keyword>
<keyword evidence="7" id="KW-1185">Reference proteome</keyword>